<dbReference type="Proteomes" id="UP000693970">
    <property type="component" value="Unassembled WGS sequence"/>
</dbReference>
<evidence type="ECO:0000259" key="2">
    <source>
        <dbReference type="Pfam" id="PF10350"/>
    </source>
</evidence>
<proteinExistence type="predicted"/>
<dbReference type="GO" id="GO:0030488">
    <property type="term" value="P:tRNA methylation"/>
    <property type="evidence" value="ECO:0007669"/>
    <property type="project" value="TreeGrafter"/>
</dbReference>
<protein>
    <submittedName>
        <fullName evidence="4">Death-receptor fusion protein DUF2428</fullName>
    </submittedName>
</protein>
<accession>A0A9K3PLL5</accession>
<name>A0A9K3PLL5_9STRA</name>
<keyword evidence="1" id="KW-0819">tRNA processing</keyword>
<dbReference type="PANTHER" id="PTHR14387">
    <property type="entry name" value="THADA/DEATH RECEPTOR INTERACTING PROTEIN"/>
    <property type="match status" value="1"/>
</dbReference>
<evidence type="ECO:0000256" key="1">
    <source>
        <dbReference type="ARBA" id="ARBA00022694"/>
    </source>
</evidence>
<dbReference type="OrthoDB" id="43471at2759"/>
<reference evidence="4" key="2">
    <citation type="submission" date="2021-04" db="EMBL/GenBank/DDBJ databases">
        <authorList>
            <person name="Podell S."/>
        </authorList>
    </citation>
    <scope>NUCLEOTIDE SEQUENCE</scope>
    <source>
        <strain evidence="4">Hildebrandi</strain>
    </source>
</reference>
<dbReference type="PANTHER" id="PTHR14387:SF0">
    <property type="entry name" value="DUF2428 DOMAIN-CONTAINING PROTEIN"/>
    <property type="match status" value="1"/>
</dbReference>
<dbReference type="InterPro" id="IPR056842">
    <property type="entry name" value="THADA-like_TPR_C"/>
</dbReference>
<dbReference type="InterPro" id="IPR019442">
    <property type="entry name" value="THADA/TRM732_DUF2428"/>
</dbReference>
<evidence type="ECO:0000313" key="4">
    <source>
        <dbReference type="EMBL" id="KAG7351266.1"/>
    </source>
</evidence>
<dbReference type="EMBL" id="JAGRRH010000018">
    <property type="protein sequence ID" value="KAG7351266.1"/>
    <property type="molecule type" value="Genomic_DNA"/>
</dbReference>
<evidence type="ECO:0000259" key="3">
    <source>
        <dbReference type="Pfam" id="PF25151"/>
    </source>
</evidence>
<reference evidence="4" key="1">
    <citation type="journal article" date="2021" name="Sci. Rep.">
        <title>Diploid genomic architecture of Nitzschia inconspicua, an elite biomass production diatom.</title>
        <authorList>
            <person name="Oliver A."/>
            <person name="Podell S."/>
            <person name="Pinowska A."/>
            <person name="Traller J.C."/>
            <person name="Smith S.R."/>
            <person name="McClure R."/>
            <person name="Beliaev A."/>
            <person name="Bohutskyi P."/>
            <person name="Hill E.A."/>
            <person name="Rabines A."/>
            <person name="Zheng H."/>
            <person name="Allen L.Z."/>
            <person name="Kuo A."/>
            <person name="Grigoriev I.V."/>
            <person name="Allen A.E."/>
            <person name="Hazlebeck D."/>
            <person name="Allen E.E."/>
        </authorList>
    </citation>
    <scope>NUCLEOTIDE SEQUENCE</scope>
    <source>
        <strain evidence="4">Hildebrandi</strain>
    </source>
</reference>
<keyword evidence="5" id="KW-1185">Reference proteome</keyword>
<organism evidence="4 5">
    <name type="scientific">Nitzschia inconspicua</name>
    <dbReference type="NCBI Taxonomy" id="303405"/>
    <lineage>
        <taxon>Eukaryota</taxon>
        <taxon>Sar</taxon>
        <taxon>Stramenopiles</taxon>
        <taxon>Ochrophyta</taxon>
        <taxon>Bacillariophyta</taxon>
        <taxon>Bacillariophyceae</taxon>
        <taxon>Bacillariophycidae</taxon>
        <taxon>Bacillariales</taxon>
        <taxon>Bacillariaceae</taxon>
        <taxon>Nitzschia</taxon>
    </lineage>
</organism>
<evidence type="ECO:0000313" key="5">
    <source>
        <dbReference type="Proteomes" id="UP000693970"/>
    </source>
</evidence>
<dbReference type="InterPro" id="IPR051954">
    <property type="entry name" value="tRNA_methyltransferase_THADA"/>
</dbReference>
<feature type="domain" description="tRNA (32-2'-O)-methyltransferase regulator THADA-like C-terminal TPR repeats region" evidence="3">
    <location>
        <begin position="1361"/>
        <end position="1522"/>
    </location>
</feature>
<feature type="domain" description="DUF2428" evidence="2">
    <location>
        <begin position="1067"/>
        <end position="1359"/>
    </location>
</feature>
<dbReference type="Pfam" id="PF10350">
    <property type="entry name" value="DUF2428"/>
    <property type="match status" value="1"/>
</dbReference>
<sequence>MGRTKTISKQKSTVPIAFPHDGPIFHWLSKDTHLVGSCCYNDRPDVPLESADRWALQILQRCDDTPSSSSSSSSLEFPPVSTDEDDLLLEPILNLCRNLRKPTTTAKEQLNELQQFRNKLVECSRKQGNNKKTTALWSSESSIWGIYRILLEWSLSHQTQLPFQRAIQSVLKTIRQTQVSSIDPTNDTIISQTILRSVVSPPATNPWHDPLYSLDVAVNNSQLLEILRKLPLLAPCLQFLVQSPPILTTLQQGETFDRLQQQDSIEMQKRMEEALQLCSSLKTLLVGLDVEEKAENDDGNDDDIARLAALLPLVRQLQDFVQVLLSAPTLPSEGFNTMGILFGKLLCWGISLNSKCELEETAEARKRLARSCVECIASLEGGDTTLSPLARLSVVQGIAATIPSDSLTCDLVNSNPPSIPLHVCWTYSLHAGRHSTDPLVRWAALKGLSTLMSRWNQQQHQQQQAVLDEDTIDETDETIEDQQKDDSVRLLIDETLGLVFESWENPPLRKMGTAIPGLFKAIVQTLSQQHRHDVFHQVLNQPVNRKGRYLAIEILLPYMNITNMNNSDGLTIEGKTALPIESFLEGVGDQGPNAGAIADLWIKILQFMWEVLSRTNNLVIDEIQPAAYDSWKSYWIPSLCRTILQQSLVRRKQVLAFCVPRLVEFMRSEIFLKDRVPDAFSSLMEAVERFPDSCPSECRLWAQLKLSRFTCTMSIADPTLEHQITMFLPMRVFQDALIHSAPEIRVAAYSAMEPVASAHARSSSILEEIKMWKLALPFSIKSNDSKEYRSSLLQYLCLFLDRLSIWDTKNFKQTDEKLENLLDFSIDFLIRDIFLSKGAYPGTAADKESTSIAILGCLLTFSMQDASFSHDNVFPQNGAMFKRKRSAKENDANVKTMMVILNEDVFANLFAFLHSIWDQTRKTSYNLLIKLLLGAQMKKLQLPQGFCSKYQRDFLLARGIHLASSPRSREADTGSRMLAFIYASLPNRSEKGEYLGVITDLLRQRIETMKRTLRNLLSGDVSSIYGSFLPLAHGLVHACRLCLDQEKTGRKLHVALDASTDKTAYGAMLEIFYQGLQLSLSVVADMREGESIDGVDDDEIEVCTVHRDSTPLNVNTGAIGANGTFSSVKATDEAERVVRLATQRVVIGTWLLTKEACAAVSSLLTHPMYAASADQFSRAGQLLLSTLISLKHAGAAFAARDALQQISSFCFSPSASSEIRGFPIDWSARLLDEISLTERVRNSTLRRSTGYALGFMAIMRAEAQSNATSSRTSKVTLERLLALSLPPQESIDVAFAKLGIDTIQVSVLSQDNYEARCRIHALNVLRMLILDAPLSKFVSCIAGECIVSAILGYDDTSWSIRNSSTMVFAATMLRVVDADKNASNSDKTSSTAITITELFRRYPSLSRFLSSTLRYCVNEMESHGKIEPRLYPVLSMFSRIQSVVEADPSASVTTDFLPSFVRCLGCRDYYIRHSAARALSNACPLSERPKIICEIANWLNASLEQPKPDWNKVHGFLLASKALYGAADEVTLNSLHTFLLKNSQGKAPPPCQSTALSILMLSSSTAPEAERICLDVIDYSDTGFAYGASHLFITASKVLCQLAASKVFFAENADMLSEGIFTLQKLFSCPLLDVRLHSVKCFKKGIYEKLEGIQMRLNENASNPYLPPELILRRLFVVLLECTLAESNLDEGRSVLGTHIPTLRRLSRCLLETLACNAVDISPGEADLMWALSCKMIERDFGCATERTDDLNVLPLLGEGETTGANLISSNGVEMMAIAATVGSSPVHSRLNKLLKIIDLMNNPFVSWRCRYSAALAVERICRFAGASKYDIQSVRPLLIKYILSFLQDSDPDVRGVASRAASEFCGGLSGKGGNLSPEWTLVQFFSCAFDNFAVAGVGAANTGVHTEALLSIVIDSCDDLISSMQRVLAEFRHSSQGYIASSVSSDDFLVNDDVARKIFEDEDPNPFQERVTVNQLAIRSLFDLMARSDTKKLHSNSKQRKLFDQCKEALALLTDCLNAGGIAHDLSHSPMVFPSLSSLVTCTAVICQFSESVESVQEIRDMSIPLVENSRYLHPNILDALLLIRQNEMSKERLHRLLFLL</sequence>
<comment type="caution">
    <text evidence="4">The sequence shown here is derived from an EMBL/GenBank/DDBJ whole genome shotgun (WGS) entry which is preliminary data.</text>
</comment>
<gene>
    <name evidence="4" type="ORF">IV203_010626</name>
</gene>
<dbReference type="Pfam" id="PF25151">
    <property type="entry name" value="TPR_Trm732_C"/>
    <property type="match status" value="1"/>
</dbReference>
<dbReference type="GO" id="GO:0005829">
    <property type="term" value="C:cytosol"/>
    <property type="evidence" value="ECO:0007669"/>
    <property type="project" value="TreeGrafter"/>
</dbReference>